<dbReference type="AlphaFoldDB" id="A0A917J0C6"/>
<reference evidence="6 7" key="1">
    <citation type="journal article" date="2014" name="Int. J. Syst. Evol. Microbiol.">
        <title>Complete genome sequence of Corynebacterium casei LMG S-19264T (=DSM 44701T), isolated from a smear-ripened cheese.</title>
        <authorList>
            <consortium name="US DOE Joint Genome Institute (JGI-PGF)"/>
            <person name="Walter F."/>
            <person name="Albersmeier A."/>
            <person name="Kalinowski J."/>
            <person name="Ruckert C."/>
        </authorList>
    </citation>
    <scope>NUCLEOTIDE SEQUENCE [LARGE SCALE GENOMIC DNA]</scope>
    <source>
        <strain evidence="6 7">CCM 8669</strain>
    </source>
</reference>
<sequence length="174" mass="18758">MTMSAKEKILQAYESILINEGEKAATMDSVARAAGVSKGGLLYHFPSKEAMAAGVVERFTALAQQDLELMQNSAEGASTYYINVSFYEDSDFDRSIVAVSRLAQESNRAASAALKESQDAVTRLIEQEVGDSATARAIVLLADGMYYNAAFMGTEGQAENDREILLAAVKKLRG</sequence>
<keyword evidence="1" id="KW-0805">Transcription regulation</keyword>
<evidence type="ECO:0000313" key="6">
    <source>
        <dbReference type="EMBL" id="GGH66911.1"/>
    </source>
</evidence>
<dbReference type="GO" id="GO:0000976">
    <property type="term" value="F:transcription cis-regulatory region binding"/>
    <property type="evidence" value="ECO:0007669"/>
    <property type="project" value="TreeGrafter"/>
</dbReference>
<dbReference type="PANTHER" id="PTHR30055">
    <property type="entry name" value="HTH-TYPE TRANSCRIPTIONAL REGULATOR RUTR"/>
    <property type="match status" value="1"/>
</dbReference>
<dbReference type="GO" id="GO:0003700">
    <property type="term" value="F:DNA-binding transcription factor activity"/>
    <property type="evidence" value="ECO:0007669"/>
    <property type="project" value="TreeGrafter"/>
</dbReference>
<gene>
    <name evidence="6" type="ORF">GCM10007359_21520</name>
</gene>
<dbReference type="InterPro" id="IPR009057">
    <property type="entry name" value="Homeodomain-like_sf"/>
</dbReference>
<organism evidence="6 7">
    <name type="scientific">Rothia aerolata</name>
    <dbReference type="NCBI Taxonomy" id="1812262"/>
    <lineage>
        <taxon>Bacteria</taxon>
        <taxon>Bacillati</taxon>
        <taxon>Actinomycetota</taxon>
        <taxon>Actinomycetes</taxon>
        <taxon>Micrococcales</taxon>
        <taxon>Micrococcaceae</taxon>
        <taxon>Rothia</taxon>
    </lineage>
</organism>
<dbReference type="InterPro" id="IPR050109">
    <property type="entry name" value="HTH-type_TetR-like_transc_reg"/>
</dbReference>
<accession>A0A917J0C6</accession>
<name>A0A917J0C6_9MICC</name>
<evidence type="ECO:0000256" key="2">
    <source>
        <dbReference type="ARBA" id="ARBA00023125"/>
    </source>
</evidence>
<keyword evidence="3" id="KW-0804">Transcription</keyword>
<dbReference type="Pfam" id="PF00440">
    <property type="entry name" value="TetR_N"/>
    <property type="match status" value="1"/>
</dbReference>
<dbReference type="Gene3D" id="1.10.357.10">
    <property type="entry name" value="Tetracycline Repressor, domain 2"/>
    <property type="match status" value="1"/>
</dbReference>
<evidence type="ECO:0000256" key="1">
    <source>
        <dbReference type="ARBA" id="ARBA00023015"/>
    </source>
</evidence>
<dbReference type="PROSITE" id="PS50977">
    <property type="entry name" value="HTH_TETR_2"/>
    <property type="match status" value="1"/>
</dbReference>
<keyword evidence="2 4" id="KW-0238">DNA-binding</keyword>
<evidence type="ECO:0000259" key="5">
    <source>
        <dbReference type="PROSITE" id="PS50977"/>
    </source>
</evidence>
<dbReference type="InterPro" id="IPR041479">
    <property type="entry name" value="TetR_CgmR_C"/>
</dbReference>
<evidence type="ECO:0000256" key="4">
    <source>
        <dbReference type="PROSITE-ProRule" id="PRU00335"/>
    </source>
</evidence>
<protein>
    <submittedName>
        <fullName evidence="6">TetR family transcriptional regulator</fullName>
    </submittedName>
</protein>
<keyword evidence="7" id="KW-1185">Reference proteome</keyword>
<dbReference type="PANTHER" id="PTHR30055:SF234">
    <property type="entry name" value="HTH-TYPE TRANSCRIPTIONAL REGULATOR BETI"/>
    <property type="match status" value="1"/>
</dbReference>
<feature type="DNA-binding region" description="H-T-H motif" evidence="4">
    <location>
        <begin position="26"/>
        <end position="45"/>
    </location>
</feature>
<feature type="domain" description="HTH tetR-type" evidence="5">
    <location>
        <begin position="3"/>
        <end position="63"/>
    </location>
</feature>
<dbReference type="Proteomes" id="UP000600171">
    <property type="component" value="Unassembled WGS sequence"/>
</dbReference>
<dbReference type="PRINTS" id="PR00455">
    <property type="entry name" value="HTHTETR"/>
</dbReference>
<comment type="caution">
    <text evidence="6">The sequence shown here is derived from an EMBL/GenBank/DDBJ whole genome shotgun (WGS) entry which is preliminary data.</text>
</comment>
<dbReference type="EMBL" id="BMDC01000005">
    <property type="protein sequence ID" value="GGH66911.1"/>
    <property type="molecule type" value="Genomic_DNA"/>
</dbReference>
<evidence type="ECO:0000256" key="3">
    <source>
        <dbReference type="ARBA" id="ARBA00023163"/>
    </source>
</evidence>
<dbReference type="InterPro" id="IPR001647">
    <property type="entry name" value="HTH_TetR"/>
</dbReference>
<dbReference type="SUPFAM" id="SSF46689">
    <property type="entry name" value="Homeodomain-like"/>
    <property type="match status" value="1"/>
</dbReference>
<evidence type="ECO:0000313" key="7">
    <source>
        <dbReference type="Proteomes" id="UP000600171"/>
    </source>
</evidence>
<proteinExistence type="predicted"/>
<dbReference type="Pfam" id="PF17937">
    <property type="entry name" value="TetR_C_28"/>
    <property type="match status" value="1"/>
</dbReference>